<evidence type="ECO:0000313" key="9">
    <source>
        <dbReference type="Proteomes" id="UP000198661"/>
    </source>
</evidence>
<feature type="domain" description="PDZ" evidence="7">
    <location>
        <begin position="106"/>
        <end position="170"/>
    </location>
</feature>
<dbReference type="Pfam" id="PF17820">
    <property type="entry name" value="PDZ_6"/>
    <property type="match status" value="1"/>
</dbReference>
<dbReference type="Pfam" id="PF22694">
    <property type="entry name" value="CtpB_N-like"/>
    <property type="match status" value="1"/>
</dbReference>
<dbReference type="InterPro" id="IPR036365">
    <property type="entry name" value="PGBD-like_sf"/>
</dbReference>
<dbReference type="GO" id="GO:0004175">
    <property type="term" value="F:endopeptidase activity"/>
    <property type="evidence" value="ECO:0007669"/>
    <property type="project" value="TreeGrafter"/>
</dbReference>
<dbReference type="FunFam" id="3.30.750.44:FF:000001">
    <property type="entry name" value="S41 family peptidase"/>
    <property type="match status" value="1"/>
</dbReference>
<dbReference type="SMART" id="SM00245">
    <property type="entry name" value="TSPc"/>
    <property type="match status" value="1"/>
</dbReference>
<dbReference type="SMART" id="SM00228">
    <property type="entry name" value="PDZ"/>
    <property type="match status" value="1"/>
</dbReference>
<dbReference type="PANTHER" id="PTHR32060:SF29">
    <property type="entry name" value="CARBOXY-TERMINAL PROCESSING PROTEASE CTPB"/>
    <property type="match status" value="1"/>
</dbReference>
<dbReference type="NCBIfam" id="TIGR00225">
    <property type="entry name" value="prc"/>
    <property type="match status" value="1"/>
</dbReference>
<dbReference type="InterPro" id="IPR055210">
    <property type="entry name" value="CtpA/B_N"/>
</dbReference>
<name>A0A1I2REJ3_9BACL</name>
<dbReference type="CDD" id="cd07560">
    <property type="entry name" value="Peptidase_S41_CPP"/>
    <property type="match status" value="1"/>
</dbReference>
<proteinExistence type="inferred from homology"/>
<evidence type="ECO:0000256" key="4">
    <source>
        <dbReference type="ARBA" id="ARBA00022825"/>
    </source>
</evidence>
<evidence type="ECO:0000313" key="8">
    <source>
        <dbReference type="EMBL" id="SFG37027.1"/>
    </source>
</evidence>
<gene>
    <name evidence="8" type="ORF">SAMN04488025_12912</name>
</gene>
<organism evidence="8 9">
    <name type="scientific">Planifilum fulgidum</name>
    <dbReference type="NCBI Taxonomy" id="201973"/>
    <lineage>
        <taxon>Bacteria</taxon>
        <taxon>Bacillati</taxon>
        <taxon>Bacillota</taxon>
        <taxon>Bacilli</taxon>
        <taxon>Bacillales</taxon>
        <taxon>Thermoactinomycetaceae</taxon>
        <taxon>Planifilum</taxon>
    </lineage>
</organism>
<dbReference type="InterPro" id="IPR005151">
    <property type="entry name" value="Tail-specific_protease"/>
</dbReference>
<dbReference type="Gene3D" id="1.10.101.10">
    <property type="entry name" value="PGBD-like superfamily/PGBD"/>
    <property type="match status" value="1"/>
</dbReference>
<comment type="similarity">
    <text evidence="1 5">Belongs to the peptidase S41A family.</text>
</comment>
<evidence type="ECO:0000256" key="1">
    <source>
        <dbReference type="ARBA" id="ARBA00009179"/>
    </source>
</evidence>
<dbReference type="PANTHER" id="PTHR32060">
    <property type="entry name" value="TAIL-SPECIFIC PROTEASE"/>
    <property type="match status" value="1"/>
</dbReference>
<evidence type="ECO:0000256" key="5">
    <source>
        <dbReference type="RuleBase" id="RU004404"/>
    </source>
</evidence>
<keyword evidence="9" id="KW-1185">Reference proteome</keyword>
<dbReference type="PROSITE" id="PS50106">
    <property type="entry name" value="PDZ"/>
    <property type="match status" value="1"/>
</dbReference>
<dbReference type="Pfam" id="PF03572">
    <property type="entry name" value="Peptidase_S41"/>
    <property type="match status" value="1"/>
</dbReference>
<dbReference type="GO" id="GO:0008236">
    <property type="term" value="F:serine-type peptidase activity"/>
    <property type="evidence" value="ECO:0007669"/>
    <property type="project" value="UniProtKB-KW"/>
</dbReference>
<dbReference type="Proteomes" id="UP000198661">
    <property type="component" value="Unassembled WGS sequence"/>
</dbReference>
<dbReference type="InterPro" id="IPR036034">
    <property type="entry name" value="PDZ_sf"/>
</dbReference>
<reference evidence="8 9" key="1">
    <citation type="submission" date="2016-10" db="EMBL/GenBank/DDBJ databases">
        <authorList>
            <person name="de Groot N.N."/>
        </authorList>
    </citation>
    <scope>NUCLEOTIDE SEQUENCE [LARGE SCALE GENOMIC DNA]</scope>
    <source>
        <strain evidence="8 9">DSM 44945</strain>
    </source>
</reference>
<dbReference type="FunFam" id="2.30.42.10:FF:000063">
    <property type="entry name" value="Peptidase, S41 family"/>
    <property type="match status" value="1"/>
</dbReference>
<keyword evidence="4 5" id="KW-0720">Serine protease</keyword>
<feature type="chain" id="PRO_5039011454" evidence="6">
    <location>
        <begin position="25"/>
        <end position="485"/>
    </location>
</feature>
<dbReference type="STRING" id="201973.SAMN04488025_12912"/>
<dbReference type="RefSeq" id="WP_177199171.1">
    <property type="nucleotide sequence ID" value="NZ_FOOK01000029.1"/>
</dbReference>
<dbReference type="GO" id="GO:0007165">
    <property type="term" value="P:signal transduction"/>
    <property type="evidence" value="ECO:0007669"/>
    <property type="project" value="TreeGrafter"/>
</dbReference>
<dbReference type="CDD" id="cd06782">
    <property type="entry name" value="cpPDZ_CPP-like"/>
    <property type="match status" value="1"/>
</dbReference>
<sequence>MYIRGRTVALLIVFSVLCSSLLTAAAFGASDSIASILPVSIPASKQGDGLEDGLQKLQRAYRMIKQEYIRDVDDQKLIDGAISGMVEALDDPYSVYMDPETAKQFHSTLESSFEGIGAEVTMKNGRVTIVAPFKGSPAEKAGLRPEDQVIKVNGVSLEGMSLNEAVMKIRGPKGTKAKLEVVRPGHSEILHITVIRDEIPIETVDAQMLKDGIGKIEISQFAEDTAKDFAEALEELEGRGMKGLIIDLRGNPGGLLPAVLEIAEDLIPGEKPIMFTEDKRGHRVEYKSKRKEPKPYPIVVLIDKGSASASEILAAALKESGGYTLVGQTTFGKGTVQTAKDFNDGSNLKLTMAKWLTPKGNWIDQKGGTKGLKPDVTAKPPAYARATPPMPEKPLKRDMASAEVRNLQLILEGMGYPPGRTDGYFSEQTELAVKAFQKTNKLPVTGQLDQKTALKLQEEFLELLRDPESDIQLQVAIDVLKKQMK</sequence>
<evidence type="ECO:0000256" key="3">
    <source>
        <dbReference type="ARBA" id="ARBA00022801"/>
    </source>
</evidence>
<dbReference type="SUPFAM" id="SSF47090">
    <property type="entry name" value="PGBD-like"/>
    <property type="match status" value="1"/>
</dbReference>
<dbReference type="InterPro" id="IPR036366">
    <property type="entry name" value="PGBDSf"/>
</dbReference>
<keyword evidence="3 5" id="KW-0378">Hydrolase</keyword>
<dbReference type="InterPro" id="IPR004447">
    <property type="entry name" value="Peptidase_S41A"/>
</dbReference>
<dbReference type="Gene3D" id="3.30.750.44">
    <property type="match status" value="1"/>
</dbReference>
<evidence type="ECO:0000259" key="7">
    <source>
        <dbReference type="PROSITE" id="PS50106"/>
    </source>
</evidence>
<dbReference type="InterPro" id="IPR041489">
    <property type="entry name" value="PDZ_6"/>
</dbReference>
<dbReference type="Gene3D" id="2.30.42.10">
    <property type="match status" value="1"/>
</dbReference>
<evidence type="ECO:0000256" key="6">
    <source>
        <dbReference type="SAM" id="SignalP"/>
    </source>
</evidence>
<keyword evidence="6" id="KW-0732">Signal</keyword>
<dbReference type="InterPro" id="IPR029045">
    <property type="entry name" value="ClpP/crotonase-like_dom_sf"/>
</dbReference>
<dbReference type="SUPFAM" id="SSF50156">
    <property type="entry name" value="PDZ domain-like"/>
    <property type="match status" value="1"/>
</dbReference>
<accession>A0A1I2REJ3</accession>
<dbReference type="GO" id="GO:0006508">
    <property type="term" value="P:proteolysis"/>
    <property type="evidence" value="ECO:0007669"/>
    <property type="project" value="UniProtKB-KW"/>
</dbReference>
<dbReference type="InterPro" id="IPR001478">
    <property type="entry name" value="PDZ"/>
</dbReference>
<keyword evidence="2 5" id="KW-0645">Protease</keyword>
<dbReference type="EMBL" id="FOOK01000029">
    <property type="protein sequence ID" value="SFG37027.1"/>
    <property type="molecule type" value="Genomic_DNA"/>
</dbReference>
<dbReference type="Gene3D" id="3.90.226.10">
    <property type="entry name" value="2-enoyl-CoA Hydratase, Chain A, domain 1"/>
    <property type="match status" value="1"/>
</dbReference>
<dbReference type="GO" id="GO:0030288">
    <property type="term" value="C:outer membrane-bounded periplasmic space"/>
    <property type="evidence" value="ECO:0007669"/>
    <property type="project" value="TreeGrafter"/>
</dbReference>
<evidence type="ECO:0000256" key="2">
    <source>
        <dbReference type="ARBA" id="ARBA00022670"/>
    </source>
</evidence>
<dbReference type="SUPFAM" id="SSF52096">
    <property type="entry name" value="ClpP/crotonase"/>
    <property type="match status" value="1"/>
</dbReference>
<protein>
    <submittedName>
        <fullName evidence="8">Carboxyl-terminal processing protease</fullName>
    </submittedName>
</protein>
<dbReference type="Pfam" id="PF01471">
    <property type="entry name" value="PG_binding_1"/>
    <property type="match status" value="1"/>
</dbReference>
<dbReference type="AlphaFoldDB" id="A0A1I2REJ3"/>
<feature type="signal peptide" evidence="6">
    <location>
        <begin position="1"/>
        <end position="24"/>
    </location>
</feature>
<dbReference type="InterPro" id="IPR002477">
    <property type="entry name" value="Peptidoglycan-bd-like"/>
</dbReference>